<reference evidence="7" key="2">
    <citation type="journal article" date="2013" name="Nat. Genet.">
        <title>The genome of the platyfish, Xiphophorus maculatus, provides insights into evolutionary adaptation and several complex traits.</title>
        <authorList>
            <person name="Schartl M."/>
            <person name="Walter R.B."/>
            <person name="Shen Y."/>
            <person name="Garcia T."/>
            <person name="Catchen J."/>
            <person name="Amores A."/>
            <person name="Braasch I."/>
            <person name="Chalopin D."/>
            <person name="Volff J.N."/>
            <person name="Lesch K.P."/>
            <person name="Bisazza A."/>
            <person name="Minx P."/>
            <person name="Hillier L."/>
            <person name="Wilson R.K."/>
            <person name="Fuerstenberg S."/>
            <person name="Boore J."/>
            <person name="Searle S."/>
            <person name="Postlethwait J.H."/>
            <person name="Warren W.C."/>
        </authorList>
    </citation>
    <scope>NUCLEOTIDE SEQUENCE [LARGE SCALE GENOMIC DNA]</scope>
    <source>
        <strain evidence="7">JP 163 A</strain>
    </source>
</reference>
<dbReference type="GO" id="GO:0030246">
    <property type="term" value="F:carbohydrate binding"/>
    <property type="evidence" value="ECO:0007669"/>
    <property type="project" value="UniProtKB-UniRule"/>
</dbReference>
<evidence type="ECO:0000313" key="6">
    <source>
        <dbReference type="Ensembl" id="ENSXMAP00000026335.1"/>
    </source>
</evidence>
<evidence type="ECO:0000256" key="1">
    <source>
        <dbReference type="ARBA" id="ARBA00003397"/>
    </source>
</evidence>
<dbReference type="PANTHER" id="PTHR11346">
    <property type="entry name" value="GALECTIN"/>
    <property type="match status" value="1"/>
</dbReference>
<evidence type="ECO:0000259" key="5">
    <source>
        <dbReference type="PROSITE" id="PS51304"/>
    </source>
</evidence>
<evidence type="ECO:0000256" key="4">
    <source>
        <dbReference type="SAM" id="MobiDB-lite"/>
    </source>
</evidence>
<feature type="domain" description="Galectin" evidence="5">
    <location>
        <begin position="47"/>
        <end position="187"/>
    </location>
</feature>
<evidence type="ECO:0000256" key="2">
    <source>
        <dbReference type="ARBA" id="ARBA00022734"/>
    </source>
</evidence>
<evidence type="ECO:0000313" key="7">
    <source>
        <dbReference type="Proteomes" id="UP000002852"/>
    </source>
</evidence>
<dbReference type="Ensembl" id="ENSXMAT00000036792.1">
    <property type="protein sequence ID" value="ENSXMAP00000026335.1"/>
    <property type="gene ID" value="ENSXMAG00000005970.2"/>
</dbReference>
<name>A0A3B5Q5D9_XIPMA</name>
<dbReference type="CDD" id="cd00070">
    <property type="entry name" value="GLECT"/>
    <property type="match status" value="1"/>
</dbReference>
<keyword evidence="2 3" id="KW-0430">Lectin</keyword>
<dbReference type="SMART" id="SM00908">
    <property type="entry name" value="Gal-bind_lectin"/>
    <property type="match status" value="1"/>
</dbReference>
<dbReference type="SMART" id="SM00276">
    <property type="entry name" value="GLECT"/>
    <property type="match status" value="1"/>
</dbReference>
<dbReference type="PANTHER" id="PTHR11346:SF98">
    <property type="entry name" value="GALECTIN-RELATED PROTEIN"/>
    <property type="match status" value="1"/>
</dbReference>
<dbReference type="InterPro" id="IPR001079">
    <property type="entry name" value="Galectin_CRD"/>
</dbReference>
<dbReference type="Gene3D" id="2.60.120.200">
    <property type="match status" value="1"/>
</dbReference>
<accession>A0A3B5Q5D9</accession>
<reference evidence="6" key="4">
    <citation type="submission" date="2025-09" db="UniProtKB">
        <authorList>
            <consortium name="Ensembl"/>
        </authorList>
    </citation>
    <scope>IDENTIFICATION</scope>
    <source>
        <strain evidence="6">JP 163 A</strain>
    </source>
</reference>
<protein>
    <recommendedName>
        <fullName evidence="3">Galectin</fullName>
    </recommendedName>
</protein>
<dbReference type="PROSITE" id="PS51304">
    <property type="entry name" value="GALECTIN"/>
    <property type="match status" value="1"/>
</dbReference>
<dbReference type="InParanoid" id="A0A3B5Q5D9"/>
<sequence length="202" mass="22872">MKMAESHRVTAQGRKKWSLPQRDETEPNKLVSRCPDGEAERKLEVPFRGHITGGLQPGKKVILVGVVDPSPDRFYIALTCGRGSREPPPNVALELCVRFKDRQILRRACMSGSWGEVERAVPFFPFIKDQPFKVPESLQKSEDVFCSTCGGHFVTFIKYIFYIFVQSVTMLQYETDNLKRSISLAFYYVTGNNQSELGEGVS</sequence>
<dbReference type="Proteomes" id="UP000002852">
    <property type="component" value="Unassembled WGS sequence"/>
</dbReference>
<evidence type="ECO:0000256" key="3">
    <source>
        <dbReference type="RuleBase" id="RU102079"/>
    </source>
</evidence>
<dbReference type="SUPFAM" id="SSF49899">
    <property type="entry name" value="Concanavalin A-like lectins/glucanases"/>
    <property type="match status" value="1"/>
</dbReference>
<dbReference type="GeneTree" id="ENSGT00940000155337"/>
<dbReference type="InterPro" id="IPR044156">
    <property type="entry name" value="Galectin-like"/>
</dbReference>
<dbReference type="Pfam" id="PF00337">
    <property type="entry name" value="Gal-bind_lectin"/>
    <property type="match status" value="1"/>
</dbReference>
<feature type="region of interest" description="Disordered" evidence="4">
    <location>
        <begin position="1"/>
        <end position="30"/>
    </location>
</feature>
<reference evidence="7" key="1">
    <citation type="submission" date="2012-01" db="EMBL/GenBank/DDBJ databases">
        <authorList>
            <person name="Walter R."/>
            <person name="Schartl M."/>
            <person name="Warren W."/>
        </authorList>
    </citation>
    <scope>NUCLEOTIDE SEQUENCE [LARGE SCALE GENOMIC DNA]</scope>
    <source>
        <strain evidence="7">JP 163 A</strain>
    </source>
</reference>
<dbReference type="AlphaFoldDB" id="A0A3B5Q5D9"/>
<proteinExistence type="predicted"/>
<organism evidence="6 7">
    <name type="scientific">Xiphophorus maculatus</name>
    <name type="common">Southern platyfish</name>
    <name type="synonym">Platypoecilus maculatus</name>
    <dbReference type="NCBI Taxonomy" id="8083"/>
    <lineage>
        <taxon>Eukaryota</taxon>
        <taxon>Metazoa</taxon>
        <taxon>Chordata</taxon>
        <taxon>Craniata</taxon>
        <taxon>Vertebrata</taxon>
        <taxon>Euteleostomi</taxon>
        <taxon>Actinopterygii</taxon>
        <taxon>Neopterygii</taxon>
        <taxon>Teleostei</taxon>
        <taxon>Neoteleostei</taxon>
        <taxon>Acanthomorphata</taxon>
        <taxon>Ovalentaria</taxon>
        <taxon>Atherinomorphae</taxon>
        <taxon>Cyprinodontiformes</taxon>
        <taxon>Poeciliidae</taxon>
        <taxon>Poeciliinae</taxon>
        <taxon>Xiphophorus</taxon>
    </lineage>
</organism>
<reference evidence="6" key="3">
    <citation type="submission" date="2025-08" db="UniProtKB">
        <authorList>
            <consortium name="Ensembl"/>
        </authorList>
    </citation>
    <scope>IDENTIFICATION</scope>
    <source>
        <strain evidence="6">JP 163 A</strain>
    </source>
</reference>
<dbReference type="InterPro" id="IPR013320">
    <property type="entry name" value="ConA-like_dom_sf"/>
</dbReference>
<keyword evidence="7" id="KW-1185">Reference proteome</keyword>
<comment type="function">
    <text evidence="1">Does not bind lactose, and may not bind carbohydrates.</text>
</comment>